<evidence type="ECO:0000256" key="1">
    <source>
        <dbReference type="ARBA" id="ARBA00022448"/>
    </source>
</evidence>
<dbReference type="RefSeq" id="WP_136992691.1">
    <property type="nucleotide sequence ID" value="NZ_SZPQ01000054.1"/>
</dbReference>
<proteinExistence type="predicted"/>
<keyword evidence="1" id="KW-0813">Transport</keyword>
<keyword evidence="9" id="KW-1185">Reference proteome</keyword>
<sequence length="142" mass="15599">MLKLSEEDIFLGCKASTKNEAIKIAADALQKSGYVSSGFYQAMLERDKELSTYVGSGVALPHCAKKYIHLVSRTGFQIFQFPDGVNWGEGKIAFLVVAVAAKKDEHIKVLASIADLLDDEVKTTLLGRLTGKAEFIRQFVKT</sequence>
<dbReference type="PROSITE" id="PS51094">
    <property type="entry name" value="PTS_EIIA_TYPE_2"/>
    <property type="match status" value="1"/>
</dbReference>
<dbReference type="PANTHER" id="PTHR30181">
    <property type="entry name" value="MANNITOL PERMEASE IIC COMPONENT"/>
    <property type="match status" value="1"/>
</dbReference>
<keyword evidence="6" id="KW-0418">Kinase</keyword>
<evidence type="ECO:0000256" key="4">
    <source>
        <dbReference type="ARBA" id="ARBA00022679"/>
    </source>
</evidence>
<evidence type="ECO:0000256" key="2">
    <source>
        <dbReference type="ARBA" id="ARBA00022553"/>
    </source>
</evidence>
<dbReference type="Proteomes" id="UP000305202">
    <property type="component" value="Unassembled WGS sequence"/>
</dbReference>
<dbReference type="CDD" id="cd00211">
    <property type="entry name" value="PTS_IIA_fru"/>
    <property type="match status" value="1"/>
</dbReference>
<name>A0ABY2SG90_9HYPH</name>
<evidence type="ECO:0000259" key="7">
    <source>
        <dbReference type="PROSITE" id="PS51094"/>
    </source>
</evidence>
<reference evidence="8 9" key="1">
    <citation type="submission" date="2019-04" db="EMBL/GenBank/DDBJ databases">
        <authorList>
            <person name="Li M."/>
            <person name="Gao C."/>
        </authorList>
    </citation>
    <scope>NUCLEOTIDE SEQUENCE [LARGE SCALE GENOMIC DNA]</scope>
    <source>
        <strain evidence="8 9">BGMRC 2031</strain>
    </source>
</reference>
<gene>
    <name evidence="8" type="ORF">FCN80_23115</name>
</gene>
<keyword evidence="5" id="KW-0598">Phosphotransferase system</keyword>
<keyword evidence="2" id="KW-0597">Phosphoprotein</keyword>
<dbReference type="PANTHER" id="PTHR30181:SF2">
    <property type="entry name" value="PTS SYSTEM MANNITOL-SPECIFIC EIICBA COMPONENT"/>
    <property type="match status" value="1"/>
</dbReference>
<evidence type="ECO:0000256" key="6">
    <source>
        <dbReference type="ARBA" id="ARBA00022777"/>
    </source>
</evidence>
<evidence type="ECO:0000313" key="8">
    <source>
        <dbReference type="EMBL" id="TKI03012.1"/>
    </source>
</evidence>
<dbReference type="EMBL" id="SZPQ01000054">
    <property type="protein sequence ID" value="TKI03012.1"/>
    <property type="molecule type" value="Genomic_DNA"/>
</dbReference>
<dbReference type="Gene3D" id="3.40.930.10">
    <property type="entry name" value="Mannitol-specific EII, Chain A"/>
    <property type="match status" value="1"/>
</dbReference>
<evidence type="ECO:0000256" key="3">
    <source>
        <dbReference type="ARBA" id="ARBA00022597"/>
    </source>
</evidence>
<keyword evidence="4" id="KW-0808">Transferase</keyword>
<feature type="domain" description="PTS EIIA type-2" evidence="7">
    <location>
        <begin position="2"/>
        <end position="142"/>
    </location>
</feature>
<accession>A0ABY2SG90</accession>
<dbReference type="SUPFAM" id="SSF55804">
    <property type="entry name" value="Phoshotransferase/anion transport protein"/>
    <property type="match status" value="1"/>
</dbReference>
<protein>
    <submittedName>
        <fullName evidence="8">PTS sugar transporter subunit IIA</fullName>
    </submittedName>
</protein>
<dbReference type="Pfam" id="PF00359">
    <property type="entry name" value="PTS_EIIA_2"/>
    <property type="match status" value="1"/>
</dbReference>
<organism evidence="8 9">
    <name type="scientific">Martelella alba</name>
    <dbReference type="NCBI Taxonomy" id="2590451"/>
    <lineage>
        <taxon>Bacteria</taxon>
        <taxon>Pseudomonadati</taxon>
        <taxon>Pseudomonadota</taxon>
        <taxon>Alphaproteobacteria</taxon>
        <taxon>Hyphomicrobiales</taxon>
        <taxon>Aurantimonadaceae</taxon>
        <taxon>Martelella</taxon>
    </lineage>
</organism>
<evidence type="ECO:0000256" key="5">
    <source>
        <dbReference type="ARBA" id="ARBA00022683"/>
    </source>
</evidence>
<dbReference type="InterPro" id="IPR016152">
    <property type="entry name" value="PTrfase/Anion_transptr"/>
</dbReference>
<dbReference type="PROSITE" id="PS00372">
    <property type="entry name" value="PTS_EIIA_TYPE_2_HIS"/>
    <property type="match status" value="1"/>
</dbReference>
<comment type="caution">
    <text evidence="8">The sequence shown here is derived from an EMBL/GenBank/DDBJ whole genome shotgun (WGS) entry which is preliminary data.</text>
</comment>
<evidence type="ECO:0000313" key="9">
    <source>
        <dbReference type="Proteomes" id="UP000305202"/>
    </source>
</evidence>
<dbReference type="InterPro" id="IPR002178">
    <property type="entry name" value="PTS_EIIA_type-2_dom"/>
</dbReference>
<keyword evidence="3 8" id="KW-0762">Sugar transport</keyword>
<dbReference type="InterPro" id="IPR050893">
    <property type="entry name" value="Sugar_PTS"/>
</dbReference>